<sequence>MTHQESRKPNVIKEIYFSFSALPLWVQAWVALILVPINFASLLFISEPHGKIIAFLSLIAIAPNIIIIFYEKGFSKLMALPHIIPWLLLVGLILATPLIDGEYKSYLYALATINTISLFFDIPDAIKWFRGDRDVVRKSTLN</sequence>
<accession>A0ABW3HCY2</accession>
<dbReference type="EMBL" id="JBHTIT010000001">
    <property type="protein sequence ID" value="MFD0949318.1"/>
    <property type="molecule type" value="Genomic_DNA"/>
</dbReference>
<reference evidence="3" key="1">
    <citation type="journal article" date="2019" name="Int. J. Syst. Evol. Microbiol.">
        <title>The Global Catalogue of Microorganisms (GCM) 10K type strain sequencing project: providing services to taxonomists for standard genome sequencing and annotation.</title>
        <authorList>
            <consortium name="The Broad Institute Genomics Platform"/>
            <consortium name="The Broad Institute Genome Sequencing Center for Infectious Disease"/>
            <person name="Wu L."/>
            <person name="Ma J."/>
        </authorList>
    </citation>
    <scope>NUCLEOTIDE SEQUENCE [LARGE SCALE GENOMIC DNA]</scope>
    <source>
        <strain evidence="3">CCUG 63419</strain>
    </source>
</reference>
<evidence type="ECO:0000313" key="2">
    <source>
        <dbReference type="EMBL" id="MFD0949318.1"/>
    </source>
</evidence>
<comment type="caution">
    <text evidence="2">The sequence shown here is derived from an EMBL/GenBank/DDBJ whole genome shotgun (WGS) entry which is preliminary data.</text>
</comment>
<organism evidence="2 3">
    <name type="scientific">Paraperlucidibaca wandonensis</name>
    <dbReference type="NCBI Taxonomy" id="1268273"/>
    <lineage>
        <taxon>Bacteria</taxon>
        <taxon>Pseudomonadati</taxon>
        <taxon>Pseudomonadota</taxon>
        <taxon>Gammaproteobacteria</taxon>
        <taxon>Moraxellales</taxon>
        <taxon>Moraxellaceae</taxon>
        <taxon>Paraperlucidibaca</taxon>
    </lineage>
</organism>
<gene>
    <name evidence="2" type="ORF">ACFQ0F_02745</name>
</gene>
<dbReference type="RefSeq" id="WP_379068878.1">
    <property type="nucleotide sequence ID" value="NZ_JBHTIT010000001.1"/>
</dbReference>
<evidence type="ECO:0008006" key="4">
    <source>
        <dbReference type="Google" id="ProtNLM"/>
    </source>
</evidence>
<feature type="transmembrane region" description="Helical" evidence="1">
    <location>
        <begin position="52"/>
        <end position="70"/>
    </location>
</feature>
<dbReference type="Proteomes" id="UP001597044">
    <property type="component" value="Unassembled WGS sequence"/>
</dbReference>
<protein>
    <recommendedName>
        <fullName evidence="4">SPW repeat-containing protein</fullName>
    </recommendedName>
</protein>
<keyword evidence="1" id="KW-0472">Membrane</keyword>
<evidence type="ECO:0000256" key="1">
    <source>
        <dbReference type="SAM" id="Phobius"/>
    </source>
</evidence>
<proteinExistence type="predicted"/>
<name>A0ABW3HCY2_9GAMM</name>
<keyword evidence="1" id="KW-0812">Transmembrane</keyword>
<feature type="transmembrane region" description="Helical" evidence="1">
    <location>
        <begin position="21"/>
        <end position="46"/>
    </location>
</feature>
<keyword evidence="3" id="KW-1185">Reference proteome</keyword>
<feature type="transmembrane region" description="Helical" evidence="1">
    <location>
        <begin position="77"/>
        <end position="99"/>
    </location>
</feature>
<evidence type="ECO:0000313" key="3">
    <source>
        <dbReference type="Proteomes" id="UP001597044"/>
    </source>
</evidence>
<keyword evidence="1" id="KW-1133">Transmembrane helix</keyword>